<organism evidence="1 2">
    <name type="scientific">Paenibacillus alginolyticus</name>
    <dbReference type="NCBI Taxonomy" id="59839"/>
    <lineage>
        <taxon>Bacteria</taxon>
        <taxon>Bacillati</taxon>
        <taxon>Bacillota</taxon>
        <taxon>Bacilli</taxon>
        <taxon>Bacillales</taxon>
        <taxon>Paenibacillaceae</taxon>
        <taxon>Paenibacillus</taxon>
    </lineage>
</organism>
<name>A0ABT4GMX0_9BACL</name>
<dbReference type="RefSeq" id="WP_154669557.1">
    <property type="nucleotide sequence ID" value="NZ_JAMDMW010000078.1"/>
</dbReference>
<accession>A0ABT4GMX0</accession>
<comment type="caution">
    <text evidence="1">The sequence shown here is derived from an EMBL/GenBank/DDBJ whole genome shotgun (WGS) entry which is preliminary data.</text>
</comment>
<reference evidence="1 2" key="1">
    <citation type="submission" date="2022-05" db="EMBL/GenBank/DDBJ databases">
        <title>Genome Sequencing of Bee-Associated Microbes.</title>
        <authorList>
            <person name="Dunlap C."/>
        </authorList>
    </citation>
    <scope>NUCLEOTIDE SEQUENCE [LARGE SCALE GENOMIC DNA]</scope>
    <source>
        <strain evidence="1 2">NRRL B-14421</strain>
    </source>
</reference>
<dbReference type="EMBL" id="JAMDMX010000148">
    <property type="protein sequence ID" value="MCY9697527.1"/>
    <property type="molecule type" value="Genomic_DNA"/>
</dbReference>
<sequence length="53" mass="5747">MNTYTSPEVQAMASHISSLGISPYRIASAIAYVINEPEDTGVNEIVIRPTLQP</sequence>
<keyword evidence="2" id="KW-1185">Reference proteome</keyword>
<proteinExistence type="predicted"/>
<evidence type="ECO:0000313" key="2">
    <source>
        <dbReference type="Proteomes" id="UP001527099"/>
    </source>
</evidence>
<protein>
    <submittedName>
        <fullName evidence="1">Uncharacterized protein</fullName>
    </submittedName>
</protein>
<gene>
    <name evidence="1" type="ORF">M5X19_32415</name>
</gene>
<evidence type="ECO:0000313" key="1">
    <source>
        <dbReference type="EMBL" id="MCY9697527.1"/>
    </source>
</evidence>
<dbReference type="Proteomes" id="UP001527099">
    <property type="component" value="Unassembled WGS sequence"/>
</dbReference>